<dbReference type="KEGG" id="ure:UREG_02631"/>
<protein>
    <submittedName>
        <fullName evidence="2">Uncharacterized protein</fullName>
    </submittedName>
</protein>
<feature type="region of interest" description="Disordered" evidence="1">
    <location>
        <begin position="1"/>
        <end position="26"/>
    </location>
</feature>
<sequence>MPPGPVLNSLHGSANRESKLESTCGPSVAAQLDGRADRGANHTMRAVSKASMGSSINCDPRDRDLPLPPIPALPKSYSIGNKMIQSRPDRAQIRPKTPTSSSTSTPPKAARGMEVPKNLNSAASHTNEKPDVPVNRRPRAAIQNCYVTAKYSSAPAMITEPLIDLTPPRQMQLSVTACPALAPSGISSLATNEKEENVTLVLQAQPQQYWLGRLSTLVNSLQYEDAFDEPDPMITHRAPSRTKLLKSCGIESIEEFNIKRAFAALEKACMTSEATKSLHRFKDEYERRYTKSGVPRPAKGGNKAGLADGRQTVVRVGMKAAGGAKGK</sequence>
<reference evidence="3" key="1">
    <citation type="journal article" date="2009" name="Genome Res.">
        <title>Comparative genomic analyses of the human fungal pathogens Coccidioides and their relatives.</title>
        <authorList>
            <person name="Sharpton T.J."/>
            <person name="Stajich J.E."/>
            <person name="Rounsley S.D."/>
            <person name="Gardner M.J."/>
            <person name="Wortman J.R."/>
            <person name="Jordar V.S."/>
            <person name="Maiti R."/>
            <person name="Kodira C.D."/>
            <person name="Neafsey D.E."/>
            <person name="Zeng Q."/>
            <person name="Hung C.-Y."/>
            <person name="McMahan C."/>
            <person name="Muszewska A."/>
            <person name="Grynberg M."/>
            <person name="Mandel M.A."/>
            <person name="Kellner E.M."/>
            <person name="Barker B.M."/>
            <person name="Galgiani J.N."/>
            <person name="Orbach M.J."/>
            <person name="Kirkland T.N."/>
            <person name="Cole G.T."/>
            <person name="Henn M.R."/>
            <person name="Birren B.W."/>
            <person name="Taylor J.W."/>
        </authorList>
    </citation>
    <scope>NUCLEOTIDE SEQUENCE [LARGE SCALE GENOMIC DNA]</scope>
    <source>
        <strain evidence="3">UAMH 1704</strain>
    </source>
</reference>
<gene>
    <name evidence="2" type="ORF">UREG_02631</name>
</gene>
<dbReference type="EMBL" id="CH476615">
    <property type="protein sequence ID" value="EEP77782.1"/>
    <property type="molecule type" value="Genomic_DNA"/>
</dbReference>
<dbReference type="eggNOG" id="ENOG502TKFR">
    <property type="taxonomic scope" value="Eukaryota"/>
</dbReference>
<evidence type="ECO:0000313" key="3">
    <source>
        <dbReference type="Proteomes" id="UP000002058"/>
    </source>
</evidence>
<dbReference type="GeneID" id="8443076"/>
<dbReference type="AlphaFoldDB" id="C4JH58"/>
<dbReference type="InParanoid" id="C4JH58"/>
<accession>C4JH58</accession>
<dbReference type="VEuPathDB" id="FungiDB:UREG_02631"/>
<evidence type="ECO:0000313" key="2">
    <source>
        <dbReference type="EMBL" id="EEP77782.1"/>
    </source>
</evidence>
<dbReference type="RefSeq" id="XP_002543115.1">
    <property type="nucleotide sequence ID" value="XM_002543069.1"/>
</dbReference>
<dbReference type="Proteomes" id="UP000002058">
    <property type="component" value="Unassembled WGS sequence"/>
</dbReference>
<keyword evidence="3" id="KW-1185">Reference proteome</keyword>
<feature type="region of interest" description="Disordered" evidence="1">
    <location>
        <begin position="46"/>
        <end position="114"/>
    </location>
</feature>
<organism evidence="2 3">
    <name type="scientific">Uncinocarpus reesii (strain UAMH 1704)</name>
    <dbReference type="NCBI Taxonomy" id="336963"/>
    <lineage>
        <taxon>Eukaryota</taxon>
        <taxon>Fungi</taxon>
        <taxon>Dikarya</taxon>
        <taxon>Ascomycota</taxon>
        <taxon>Pezizomycotina</taxon>
        <taxon>Eurotiomycetes</taxon>
        <taxon>Eurotiomycetidae</taxon>
        <taxon>Onygenales</taxon>
        <taxon>Onygenaceae</taxon>
        <taxon>Uncinocarpus</taxon>
    </lineage>
</organism>
<feature type="region of interest" description="Disordered" evidence="1">
    <location>
        <begin position="288"/>
        <end position="310"/>
    </location>
</feature>
<dbReference type="HOGENOM" id="CLU_850451_0_0_1"/>
<feature type="compositionally biased region" description="Low complexity" evidence="1">
    <location>
        <begin position="95"/>
        <end position="108"/>
    </location>
</feature>
<evidence type="ECO:0000256" key="1">
    <source>
        <dbReference type="SAM" id="MobiDB-lite"/>
    </source>
</evidence>
<dbReference type="OrthoDB" id="3557758at2759"/>
<proteinExistence type="predicted"/>
<name>C4JH58_UNCRE</name>